<proteinExistence type="predicted"/>
<name>A0AC54Z3Z6_ORYAF</name>
<gene>
    <name evidence="2" type="primary">LOC103201299</name>
</gene>
<keyword evidence="1" id="KW-1185">Reference proteome</keyword>
<evidence type="ECO:0000313" key="2">
    <source>
        <dbReference type="RefSeq" id="XP_042637600.1"/>
    </source>
</evidence>
<accession>A0AC54Z3Z6</accession>
<organism evidence="1 2">
    <name type="scientific">Orycteropus afer afer</name>
    <dbReference type="NCBI Taxonomy" id="1230840"/>
    <lineage>
        <taxon>Eukaryota</taxon>
        <taxon>Metazoa</taxon>
        <taxon>Chordata</taxon>
        <taxon>Craniata</taxon>
        <taxon>Vertebrata</taxon>
        <taxon>Euteleostomi</taxon>
        <taxon>Mammalia</taxon>
        <taxon>Eutheria</taxon>
        <taxon>Afrotheria</taxon>
        <taxon>Tubulidentata</taxon>
        <taxon>Orycteropodidae</taxon>
        <taxon>Orycteropus</taxon>
    </lineage>
</organism>
<sequence length="149" mass="16395">MADETDLITGDAGASSTYLMQCSVLRKNGFVEPCKIAEMSTSKTGKHGHAKVHLVGIDIFMGKKYEDNCPSTHNMDVPNIKRNDFQQIRIQDGYLSLLTETGEVLEDLKLPEGELGKETEGKYNAGEDVQVSVMCAMSEEYAVAIKLCK</sequence>
<dbReference type="RefSeq" id="XP_042637600.1">
    <property type="nucleotide sequence ID" value="XM_042781666.1"/>
</dbReference>
<protein>
    <submittedName>
        <fullName evidence="2">Eukaryotic translation initiation factor 5A-2-like</fullName>
    </submittedName>
</protein>
<evidence type="ECO:0000313" key="1">
    <source>
        <dbReference type="Proteomes" id="UP000694850"/>
    </source>
</evidence>
<dbReference type="Proteomes" id="UP000694850">
    <property type="component" value="Unplaced"/>
</dbReference>
<reference evidence="2" key="1">
    <citation type="submission" date="2025-08" db="UniProtKB">
        <authorList>
            <consortium name="RefSeq"/>
        </authorList>
    </citation>
    <scope>IDENTIFICATION</scope>
</reference>